<evidence type="ECO:0000313" key="3">
    <source>
        <dbReference type="Proteomes" id="UP000509510"/>
    </source>
</evidence>
<sequence length="523" mass="58296">MAAITSSGLTNYFNESTLETYFGLSESNVTAYLGIPFAADTGYQNRWKPPQPRQPWNETLNATTFGPACPSSSDTYISEDCLSLNIWTNAGSVDAKLPVMVWNQGSDETSDNTWWYGGGMALKDVILITFNRRDDAFGYLAHPELNSEGFERTGHNTSGNYGILDQLEVLKWVQKNIAQFGGDPDRVTVAGQSFGSSQVYHAVNSPLFTGYFHGGISESGIRYPYDTLLAGLACSYVDMSSALNNGVNYTTFHNVSTIAELRTLSMEDLLTGSQDRVTNETFWWVTALSTMYPLVFKPVLDDYVIPSKYIDSLVNGPANDVPVITGNTKDESGAALSTDYTVEQYEYYTYLKYGNLSAQYLKLYPDNDNQTTADLAWNAAARDTSLIGSWAYATEWYKSAESPFYTYYWTHAPPGQNMGAFHQSEIMYALNALYANVDQYPFTEVDFEIQEQMSAYWANFAKTLDPNQGNSYSGNGSLVTWSPNRPDGTQVVMELGNAFENVPIAKPEQVKLIMDYFHQQTAF</sequence>
<dbReference type="InterPro" id="IPR050309">
    <property type="entry name" value="Type-B_Carboxylest/Lipase"/>
</dbReference>
<dbReference type="PANTHER" id="PTHR11559">
    <property type="entry name" value="CARBOXYLESTERASE"/>
    <property type="match status" value="1"/>
</dbReference>
<dbReference type="OrthoDB" id="4218248at2759"/>
<dbReference type="RefSeq" id="XP_035341655.1">
    <property type="nucleotide sequence ID" value="XM_035485762.1"/>
</dbReference>
<accession>A0A7H8QNQ1</accession>
<evidence type="ECO:0000259" key="1">
    <source>
        <dbReference type="Pfam" id="PF00135"/>
    </source>
</evidence>
<dbReference type="Proteomes" id="UP000509510">
    <property type="component" value="Chromosome II"/>
</dbReference>
<proteinExistence type="predicted"/>
<keyword evidence="3" id="KW-1185">Reference proteome</keyword>
<dbReference type="Gene3D" id="3.40.50.1820">
    <property type="entry name" value="alpha/beta hydrolase"/>
    <property type="match status" value="1"/>
</dbReference>
<organism evidence="2 3">
    <name type="scientific">Talaromyces rugulosus</name>
    <name type="common">Penicillium rugulosum</name>
    <dbReference type="NCBI Taxonomy" id="121627"/>
    <lineage>
        <taxon>Eukaryota</taxon>
        <taxon>Fungi</taxon>
        <taxon>Dikarya</taxon>
        <taxon>Ascomycota</taxon>
        <taxon>Pezizomycotina</taxon>
        <taxon>Eurotiomycetes</taxon>
        <taxon>Eurotiomycetidae</taxon>
        <taxon>Eurotiales</taxon>
        <taxon>Trichocomaceae</taxon>
        <taxon>Talaromyces</taxon>
        <taxon>Talaromyces sect. Islandici</taxon>
    </lineage>
</organism>
<dbReference type="GeneID" id="55990077"/>
<gene>
    <name evidence="2" type="ORF">TRUGW13939_02569</name>
</gene>
<reference evidence="3" key="1">
    <citation type="submission" date="2020-06" db="EMBL/GenBank/DDBJ databases">
        <title>A chromosome-scale genome assembly of Talaromyces rugulosus W13939.</title>
        <authorList>
            <person name="Wang B."/>
            <person name="Guo L."/>
            <person name="Ye K."/>
            <person name="Wang L."/>
        </authorList>
    </citation>
    <scope>NUCLEOTIDE SEQUENCE [LARGE SCALE GENOMIC DNA]</scope>
    <source>
        <strain evidence="3">W13939</strain>
    </source>
</reference>
<protein>
    <recommendedName>
        <fullName evidence="1">Carboxylesterase type B domain-containing protein</fullName>
    </recommendedName>
</protein>
<dbReference type="AlphaFoldDB" id="A0A7H8QNQ1"/>
<dbReference type="InterPro" id="IPR002018">
    <property type="entry name" value="CarbesteraseB"/>
</dbReference>
<dbReference type="KEGG" id="trg:TRUGW13939_02569"/>
<dbReference type="EMBL" id="CP055899">
    <property type="protein sequence ID" value="QKX55476.1"/>
    <property type="molecule type" value="Genomic_DNA"/>
</dbReference>
<dbReference type="InterPro" id="IPR029058">
    <property type="entry name" value="AB_hydrolase_fold"/>
</dbReference>
<evidence type="ECO:0000313" key="2">
    <source>
        <dbReference type="EMBL" id="QKX55476.1"/>
    </source>
</evidence>
<dbReference type="Pfam" id="PF00135">
    <property type="entry name" value="COesterase"/>
    <property type="match status" value="1"/>
</dbReference>
<dbReference type="SUPFAM" id="SSF53474">
    <property type="entry name" value="alpha/beta-Hydrolases"/>
    <property type="match status" value="1"/>
</dbReference>
<feature type="domain" description="Carboxylesterase type B" evidence="1">
    <location>
        <begin position="27"/>
        <end position="496"/>
    </location>
</feature>
<name>A0A7H8QNQ1_TALRU</name>